<comment type="similarity">
    <text evidence="7">Belongs to the PsbQ family.</text>
</comment>
<keyword evidence="6" id="KW-0472">Membrane</keyword>
<proteinExistence type="inferred from homology"/>
<dbReference type="PANTHER" id="PTHR33399:SF6">
    <property type="entry name" value="PSBQ-LIKE PROTEIN 3, CHLOROPLASTIC"/>
    <property type="match status" value="1"/>
</dbReference>
<evidence type="ECO:0000256" key="2">
    <source>
        <dbReference type="ARBA" id="ARBA00022528"/>
    </source>
</evidence>
<evidence type="ECO:0000256" key="7">
    <source>
        <dbReference type="ARBA" id="ARBA00035649"/>
    </source>
</evidence>
<comment type="subcellular location">
    <subcellularLocation>
        <location evidence="1">Plastid</location>
        <location evidence="1">Chloroplast thylakoid membrane</location>
    </subcellularLocation>
</comment>
<feature type="region of interest" description="Disordered" evidence="8">
    <location>
        <begin position="13"/>
        <end position="34"/>
    </location>
</feature>
<reference evidence="9 10" key="1">
    <citation type="submission" date="2021-07" db="EMBL/GenBank/DDBJ databases">
        <title>The Aristolochia fimbriata genome: insights into angiosperm evolution, floral development and chemical biosynthesis.</title>
        <authorList>
            <person name="Jiao Y."/>
        </authorList>
    </citation>
    <scope>NUCLEOTIDE SEQUENCE [LARGE SCALE GENOMIC DNA]</scope>
    <source>
        <strain evidence="9">IBCAS-2021</strain>
        <tissue evidence="9">Leaf</tissue>
    </source>
</reference>
<dbReference type="PANTHER" id="PTHR33399">
    <property type="entry name" value="OXYGEN-EVOLVING ENHANCER PROTEIN 3-1, CHLOROPLASTIC"/>
    <property type="match status" value="1"/>
</dbReference>
<dbReference type="GO" id="GO:0009767">
    <property type="term" value="P:photosynthetic electron transport chain"/>
    <property type="evidence" value="ECO:0007669"/>
    <property type="project" value="TreeGrafter"/>
</dbReference>
<dbReference type="InterPro" id="IPR019546">
    <property type="entry name" value="TAT_signal_bac_arc"/>
</dbReference>
<comment type="caution">
    <text evidence="9">The sequence shown here is derived from an EMBL/GenBank/DDBJ whole genome shotgun (WGS) entry which is preliminary data.</text>
</comment>
<dbReference type="InterPro" id="IPR023222">
    <property type="entry name" value="PsbQ-like_dom_sf"/>
</dbReference>
<keyword evidence="5" id="KW-0793">Thylakoid</keyword>
<evidence type="ECO:0000256" key="4">
    <source>
        <dbReference type="ARBA" id="ARBA00022946"/>
    </source>
</evidence>
<dbReference type="GO" id="GO:0009654">
    <property type="term" value="C:photosystem II oxygen evolving complex"/>
    <property type="evidence" value="ECO:0007669"/>
    <property type="project" value="InterPro"/>
</dbReference>
<keyword evidence="3" id="KW-0934">Plastid</keyword>
<name>A0AAV7E4K1_ARIFI</name>
<dbReference type="PROSITE" id="PS51318">
    <property type="entry name" value="TAT"/>
    <property type="match status" value="1"/>
</dbReference>
<dbReference type="GO" id="GO:0005509">
    <property type="term" value="F:calcium ion binding"/>
    <property type="evidence" value="ECO:0007669"/>
    <property type="project" value="InterPro"/>
</dbReference>
<dbReference type="InterPro" id="IPR006311">
    <property type="entry name" value="TAT_signal"/>
</dbReference>
<dbReference type="Proteomes" id="UP000825729">
    <property type="component" value="Unassembled WGS sequence"/>
</dbReference>
<sequence length="179" mass="19489">MAQALMFSALASSSPPSVRPAIPPRSHQESPTTSRRNALKAAGALGTALAVAREALCNSSAAAFDFRITVPDQTLEEAEAGVKAHARELLGIKSLIELRSWKEVQKSLRESSAKLKQDIYTIINQGTPGNQRPLLRQLYSKLFNGVTRLDYAARSEDAGTVQECYDTIVESLNEIFSKV</sequence>
<evidence type="ECO:0000313" key="9">
    <source>
        <dbReference type="EMBL" id="KAG9442332.1"/>
    </source>
</evidence>
<evidence type="ECO:0008006" key="11">
    <source>
        <dbReference type="Google" id="ProtNLM"/>
    </source>
</evidence>
<keyword evidence="10" id="KW-1185">Reference proteome</keyword>
<gene>
    <name evidence="9" type="ORF">H6P81_018186</name>
</gene>
<dbReference type="InterPro" id="IPR054099">
    <property type="entry name" value="PSII_PsbQ_pln"/>
</dbReference>
<evidence type="ECO:0000256" key="1">
    <source>
        <dbReference type="ARBA" id="ARBA00004334"/>
    </source>
</evidence>
<accession>A0AAV7E4K1</accession>
<evidence type="ECO:0000256" key="6">
    <source>
        <dbReference type="ARBA" id="ARBA00023136"/>
    </source>
</evidence>
<dbReference type="GO" id="GO:0019898">
    <property type="term" value="C:extrinsic component of membrane"/>
    <property type="evidence" value="ECO:0007669"/>
    <property type="project" value="InterPro"/>
</dbReference>
<keyword evidence="2" id="KW-0150">Chloroplast</keyword>
<dbReference type="Pfam" id="PF05757">
    <property type="entry name" value="PsbQ"/>
    <property type="match status" value="1"/>
</dbReference>
<dbReference type="InterPro" id="IPR008797">
    <property type="entry name" value="PSII_PsbQ"/>
</dbReference>
<dbReference type="EMBL" id="JAINDJ010000007">
    <property type="protein sequence ID" value="KAG9442332.1"/>
    <property type="molecule type" value="Genomic_DNA"/>
</dbReference>
<dbReference type="GO" id="GO:0009535">
    <property type="term" value="C:chloroplast thylakoid membrane"/>
    <property type="evidence" value="ECO:0007669"/>
    <property type="project" value="UniProtKB-SubCell"/>
</dbReference>
<keyword evidence="4" id="KW-0809">Transit peptide</keyword>
<evidence type="ECO:0000256" key="3">
    <source>
        <dbReference type="ARBA" id="ARBA00022640"/>
    </source>
</evidence>
<dbReference type="AlphaFoldDB" id="A0AAV7E4K1"/>
<dbReference type="SUPFAM" id="SSF101112">
    <property type="entry name" value="Oxygen-evolving enhancer protein 3"/>
    <property type="match status" value="1"/>
</dbReference>
<organism evidence="9 10">
    <name type="scientific">Aristolochia fimbriata</name>
    <name type="common">White veined hardy Dutchman's pipe vine</name>
    <dbReference type="NCBI Taxonomy" id="158543"/>
    <lineage>
        <taxon>Eukaryota</taxon>
        <taxon>Viridiplantae</taxon>
        <taxon>Streptophyta</taxon>
        <taxon>Embryophyta</taxon>
        <taxon>Tracheophyta</taxon>
        <taxon>Spermatophyta</taxon>
        <taxon>Magnoliopsida</taxon>
        <taxon>Magnoliidae</taxon>
        <taxon>Piperales</taxon>
        <taxon>Aristolochiaceae</taxon>
        <taxon>Aristolochia</taxon>
    </lineage>
</organism>
<dbReference type="Gene3D" id="1.20.120.290">
    <property type="entry name" value="Oxygen-evolving enhancer protein 3 (PsbQ), four-helix up-down bundle"/>
    <property type="match status" value="1"/>
</dbReference>
<evidence type="ECO:0000313" key="10">
    <source>
        <dbReference type="Proteomes" id="UP000825729"/>
    </source>
</evidence>
<dbReference type="NCBIfam" id="TIGR01409">
    <property type="entry name" value="TAT_signal_seq"/>
    <property type="match status" value="1"/>
</dbReference>
<dbReference type="FunFam" id="1.20.120.290:FF:000004">
    <property type="entry name" value="Oxygen-evolving enhancer protein 3"/>
    <property type="match status" value="1"/>
</dbReference>
<evidence type="ECO:0000256" key="5">
    <source>
        <dbReference type="ARBA" id="ARBA00023078"/>
    </source>
</evidence>
<evidence type="ECO:0000256" key="8">
    <source>
        <dbReference type="SAM" id="MobiDB-lite"/>
    </source>
</evidence>
<protein>
    <recommendedName>
        <fullName evidence="11">PQL-like protein</fullName>
    </recommendedName>
</protein>